<comment type="catalytic activity">
    <reaction evidence="1">
        <text>acetyl-CoA + phosphate = acetyl phosphate + CoA</text>
        <dbReference type="Rhea" id="RHEA:19521"/>
        <dbReference type="ChEBI" id="CHEBI:22191"/>
        <dbReference type="ChEBI" id="CHEBI:43474"/>
        <dbReference type="ChEBI" id="CHEBI:57287"/>
        <dbReference type="ChEBI" id="CHEBI:57288"/>
        <dbReference type="EC" id="2.3.1.8"/>
    </reaction>
</comment>
<dbReference type="RefSeq" id="WP_074599839.1">
    <property type="nucleotide sequence ID" value="NZ_FNHF01000003.1"/>
</dbReference>
<keyword evidence="11" id="KW-1185">Reference proteome</keyword>
<organism evidence="10 11">
    <name type="scientific">Sediminibacillus halophilus</name>
    <dbReference type="NCBI Taxonomy" id="482461"/>
    <lineage>
        <taxon>Bacteria</taxon>
        <taxon>Bacillati</taxon>
        <taxon>Bacillota</taxon>
        <taxon>Bacilli</taxon>
        <taxon>Bacillales</taxon>
        <taxon>Bacillaceae</taxon>
        <taxon>Sediminibacillus</taxon>
    </lineage>
</organism>
<evidence type="ECO:0000313" key="11">
    <source>
        <dbReference type="Proteomes" id="UP000182347"/>
    </source>
</evidence>
<dbReference type="PANTHER" id="PTHR43356:SF3">
    <property type="entry name" value="PHOSPHATE ACETYLTRANSFERASE"/>
    <property type="match status" value="1"/>
</dbReference>
<evidence type="ECO:0000256" key="1">
    <source>
        <dbReference type="ARBA" id="ARBA00000705"/>
    </source>
</evidence>
<evidence type="ECO:0000256" key="2">
    <source>
        <dbReference type="ARBA" id="ARBA00004989"/>
    </source>
</evidence>
<dbReference type="NCBIfam" id="TIGR00651">
    <property type="entry name" value="pta"/>
    <property type="match status" value="1"/>
</dbReference>
<dbReference type="Pfam" id="PF01515">
    <property type="entry name" value="PTA_PTB"/>
    <property type="match status" value="1"/>
</dbReference>
<evidence type="ECO:0000313" key="10">
    <source>
        <dbReference type="EMBL" id="SDM51703.1"/>
    </source>
</evidence>
<evidence type="ECO:0000259" key="9">
    <source>
        <dbReference type="Pfam" id="PF01515"/>
    </source>
</evidence>
<dbReference type="STRING" id="482461.SAMN05216244_2751"/>
<dbReference type="Gene3D" id="3.40.50.10950">
    <property type="match status" value="1"/>
</dbReference>
<evidence type="ECO:0000256" key="8">
    <source>
        <dbReference type="ARBA" id="ARBA00031108"/>
    </source>
</evidence>
<dbReference type="NCBIfam" id="NF007233">
    <property type="entry name" value="PRK09653.1"/>
    <property type="match status" value="1"/>
</dbReference>
<evidence type="ECO:0000256" key="5">
    <source>
        <dbReference type="ARBA" id="ARBA00021528"/>
    </source>
</evidence>
<dbReference type="EC" id="2.3.1.8" evidence="4"/>
<dbReference type="AlphaFoldDB" id="A0A1G9TVI5"/>
<dbReference type="InterPro" id="IPR050500">
    <property type="entry name" value="Phos_Acetyltrans/Butyryltrans"/>
</dbReference>
<dbReference type="InterPro" id="IPR042112">
    <property type="entry name" value="P_AcTrfase_dom2"/>
</dbReference>
<dbReference type="Gene3D" id="3.40.50.10750">
    <property type="entry name" value="Isocitrate/Isopropylmalate dehydrogenase-like"/>
    <property type="match status" value="1"/>
</dbReference>
<dbReference type="InterPro" id="IPR042113">
    <property type="entry name" value="P_AcTrfase_dom1"/>
</dbReference>
<evidence type="ECO:0000256" key="6">
    <source>
        <dbReference type="ARBA" id="ARBA00022679"/>
    </source>
</evidence>
<dbReference type="Proteomes" id="UP000182347">
    <property type="component" value="Unassembled WGS sequence"/>
</dbReference>
<gene>
    <name evidence="10" type="ORF">SAMN05216244_2751</name>
</gene>
<keyword evidence="7" id="KW-0012">Acyltransferase</keyword>
<evidence type="ECO:0000256" key="3">
    <source>
        <dbReference type="ARBA" id="ARBA00005656"/>
    </source>
</evidence>
<accession>A0A1G9TVI5</accession>
<comment type="pathway">
    <text evidence="2">Metabolic intermediate biosynthesis; acetyl-CoA biosynthesis; acetyl-CoA from acetate: step 2/2.</text>
</comment>
<comment type="similarity">
    <text evidence="3">Belongs to the phosphate acetyltransferase and butyryltransferase family.</text>
</comment>
<dbReference type="EMBL" id="FNHF01000003">
    <property type="protein sequence ID" value="SDM51703.1"/>
    <property type="molecule type" value="Genomic_DNA"/>
</dbReference>
<dbReference type="OrthoDB" id="9805787at2"/>
<dbReference type="InterPro" id="IPR004614">
    <property type="entry name" value="P_AcTrfase"/>
</dbReference>
<keyword evidence="6 10" id="KW-0808">Transferase</keyword>
<dbReference type="InterPro" id="IPR002505">
    <property type="entry name" value="PTA_PTB"/>
</dbReference>
<dbReference type="GO" id="GO:0008959">
    <property type="term" value="F:phosphate acetyltransferase activity"/>
    <property type="evidence" value="ECO:0007669"/>
    <property type="project" value="UniProtKB-EC"/>
</dbReference>
<dbReference type="PANTHER" id="PTHR43356">
    <property type="entry name" value="PHOSPHATE ACETYLTRANSFERASE"/>
    <property type="match status" value="1"/>
</dbReference>
<feature type="domain" description="Phosphate acetyl/butaryl transferase" evidence="9">
    <location>
        <begin position="7"/>
        <end position="319"/>
    </location>
</feature>
<proteinExistence type="inferred from homology"/>
<dbReference type="PIRSF" id="PIRSF000428">
    <property type="entry name" value="P_Ac_trans"/>
    <property type="match status" value="1"/>
</dbReference>
<dbReference type="InterPro" id="IPR012147">
    <property type="entry name" value="P_Ac_Bu_trans"/>
</dbReference>
<evidence type="ECO:0000256" key="4">
    <source>
        <dbReference type="ARBA" id="ARBA00012707"/>
    </source>
</evidence>
<protein>
    <recommendedName>
        <fullName evidence="5">Phosphate acetyltransferase</fullName>
        <ecNumber evidence="4">2.3.1.8</ecNumber>
    </recommendedName>
    <alternativeName>
        <fullName evidence="8">Phosphotransacetylase</fullName>
    </alternativeName>
</protein>
<evidence type="ECO:0000256" key="7">
    <source>
        <dbReference type="ARBA" id="ARBA00023315"/>
    </source>
</evidence>
<sequence length="323" mass="34862">MSDLFVSLKDKVKSDSKRIVFPEGLDERILTAASQLGAEGILKPVLIGNEEKVIQKAQELQVDVSASEIIDPQNYMALDDMVASFVERRKGKNTEEQAREMLLDENYFGTMLVYMGKADGLVSGAAHSTADTVRPALQIIKTKPGIKKTSGVFIMVKEEEKYIFADCAINIAPDSQDLAEIAGASAETAKLFDIDPRVAMLSFSTKGSAKSEETEKVAEAVKIAKEQNPDLPLDGEFQFDAAFVPAVAEKKAPDSELKGDANVFIFPGLEAGNIGYKIAQRLGNFDAVGPILQGLNQPVNDLSRGCVADDVYKLAIITAAQAL</sequence>
<reference evidence="11" key="1">
    <citation type="submission" date="2016-10" db="EMBL/GenBank/DDBJ databases">
        <authorList>
            <person name="Varghese N."/>
            <person name="Submissions S."/>
        </authorList>
    </citation>
    <scope>NUCLEOTIDE SEQUENCE [LARGE SCALE GENOMIC DNA]</scope>
    <source>
        <strain evidence="11">CGMCC 1.6199</strain>
    </source>
</reference>
<name>A0A1G9TVI5_9BACI</name>
<dbReference type="SUPFAM" id="SSF53659">
    <property type="entry name" value="Isocitrate/Isopropylmalate dehydrogenase-like"/>
    <property type="match status" value="1"/>
</dbReference>